<organism evidence="2 3">
    <name type="scientific">Agrilus planipennis</name>
    <name type="common">Emerald ash borer</name>
    <name type="synonym">Agrilus marcopoli</name>
    <dbReference type="NCBI Taxonomy" id="224129"/>
    <lineage>
        <taxon>Eukaryota</taxon>
        <taxon>Metazoa</taxon>
        <taxon>Ecdysozoa</taxon>
        <taxon>Arthropoda</taxon>
        <taxon>Hexapoda</taxon>
        <taxon>Insecta</taxon>
        <taxon>Pterygota</taxon>
        <taxon>Neoptera</taxon>
        <taxon>Endopterygota</taxon>
        <taxon>Coleoptera</taxon>
        <taxon>Polyphaga</taxon>
        <taxon>Elateriformia</taxon>
        <taxon>Buprestoidea</taxon>
        <taxon>Buprestidae</taxon>
        <taxon>Agrilinae</taxon>
        <taxon>Agrilus</taxon>
    </lineage>
</organism>
<dbReference type="AlphaFoldDB" id="A0A1W4XJ99"/>
<reference evidence="3" key="1">
    <citation type="submission" date="2025-08" db="UniProtKB">
        <authorList>
            <consortium name="RefSeq"/>
        </authorList>
    </citation>
    <scope>IDENTIFICATION</scope>
    <source>
        <tissue evidence="3">Entire body</tissue>
    </source>
</reference>
<dbReference type="InterPro" id="IPR006594">
    <property type="entry name" value="LisH"/>
</dbReference>
<gene>
    <name evidence="3" type="primary">LOC108744778</name>
</gene>
<dbReference type="RefSeq" id="XP_018336191.1">
    <property type="nucleotide sequence ID" value="XM_018480689.1"/>
</dbReference>
<feature type="coiled-coil region" evidence="1">
    <location>
        <begin position="411"/>
        <end position="445"/>
    </location>
</feature>
<sequence length="539" mass="63117">MDFRPAMPAENETTKELTVADFQKALFEWYNRRGLLSDLRAHLRTQMVSALKDTSIEQCFTSKNISPKMQAINLLIAEFLMLYNYHYSLSVFSTEVPFANALNYVNTEKADHHKAFDEHDAIDILETVGISQNTKEGPIILKKYMANNSEPLLMHILKYLIHKLESVSVSNVNMKLKELADNIDKSKWEDAFNEFFVSCDLDEENSKKLICLIENVFEKEINEIKKAHRLEMDRMRSVFEEKEILLMEELNNEKSKWETEFKSLKQKLNVVRQRELQTLHRHVTHLAEFEKTLKIKQEDLLNQQKNIEDKEHRLNASFRRLQEERKEMHEIKEKLIEEKKTASKVRKLLEKERLLNNNECPMVKPIKSSSSQEGNTELKQDSSKLLNLLYSKDEVEDIAKKNEKPPTVKHEKEQKKIIDKLKTENKKMQSEIVKQKEKIQELSFKISNLILNTKGIVVPCLANSGDHKQVLEHGKKIHGDETLESVFVSKKHPEDDNMSEQVINVAREYLNQIKCDNVQVNNNYQQIMSMFNTAKMQNK</sequence>
<proteinExistence type="predicted"/>
<evidence type="ECO:0000313" key="2">
    <source>
        <dbReference type="Proteomes" id="UP000192223"/>
    </source>
</evidence>
<dbReference type="KEGG" id="apln:108744778"/>
<name>A0A1W4XJ99_AGRPL</name>
<accession>A0A1W4XJ99</accession>
<dbReference type="Pfam" id="PF16045">
    <property type="entry name" value="LisH_2"/>
    <property type="match status" value="1"/>
</dbReference>
<evidence type="ECO:0000256" key="1">
    <source>
        <dbReference type="SAM" id="Coils"/>
    </source>
</evidence>
<feature type="coiled-coil region" evidence="1">
    <location>
        <begin position="240"/>
        <end position="352"/>
    </location>
</feature>
<dbReference type="InParanoid" id="A0A1W4XJ99"/>
<evidence type="ECO:0000313" key="3">
    <source>
        <dbReference type="RefSeq" id="XP_018336191.1"/>
    </source>
</evidence>
<dbReference type="GeneID" id="108744778"/>
<protein>
    <submittedName>
        <fullName evidence="3">Oral-facial-digital syndrome 1 protein homolog isoform X1</fullName>
    </submittedName>
</protein>
<dbReference type="Proteomes" id="UP000192223">
    <property type="component" value="Unplaced"/>
</dbReference>
<keyword evidence="1" id="KW-0175">Coiled coil</keyword>
<keyword evidence="2" id="KW-1185">Reference proteome</keyword>
<dbReference type="OrthoDB" id="206339at2759"/>